<dbReference type="SMART" id="SM00387">
    <property type="entry name" value="HATPase_c"/>
    <property type="match status" value="1"/>
</dbReference>
<evidence type="ECO:0000256" key="3">
    <source>
        <dbReference type="ARBA" id="ARBA00012438"/>
    </source>
</evidence>
<evidence type="ECO:0000256" key="9">
    <source>
        <dbReference type="ARBA" id="ARBA00023012"/>
    </source>
</evidence>
<dbReference type="EC" id="2.7.13.3" evidence="3"/>
<evidence type="ECO:0000256" key="2">
    <source>
        <dbReference type="ARBA" id="ARBA00004370"/>
    </source>
</evidence>
<feature type="coiled-coil region" evidence="11">
    <location>
        <begin position="279"/>
        <end position="306"/>
    </location>
</feature>
<dbReference type="Pfam" id="PF00512">
    <property type="entry name" value="HisKA"/>
    <property type="match status" value="1"/>
</dbReference>
<keyword evidence="6 12" id="KW-0812">Transmembrane</keyword>
<evidence type="ECO:0000256" key="8">
    <source>
        <dbReference type="ARBA" id="ARBA00022989"/>
    </source>
</evidence>
<dbReference type="PANTHER" id="PTHR45436:SF8">
    <property type="entry name" value="HISTIDINE KINASE"/>
    <property type="match status" value="1"/>
</dbReference>
<keyword evidence="8 12" id="KW-1133">Transmembrane helix</keyword>
<dbReference type="InterPro" id="IPR004358">
    <property type="entry name" value="Sig_transdc_His_kin-like_C"/>
</dbReference>
<dbReference type="AlphaFoldDB" id="A0A3B1AJM7"/>
<dbReference type="Gene3D" id="3.30.565.10">
    <property type="entry name" value="Histidine kinase-like ATPase, C-terminal domain"/>
    <property type="match status" value="1"/>
</dbReference>
<accession>A0A3B1AJM7</accession>
<dbReference type="Gene3D" id="6.10.340.10">
    <property type="match status" value="1"/>
</dbReference>
<dbReference type="SMART" id="SM00388">
    <property type="entry name" value="HisKA"/>
    <property type="match status" value="1"/>
</dbReference>
<dbReference type="Gene3D" id="1.10.287.130">
    <property type="match status" value="1"/>
</dbReference>
<reference evidence="15" key="1">
    <citation type="submission" date="2018-06" db="EMBL/GenBank/DDBJ databases">
        <authorList>
            <person name="Zhirakovskaya E."/>
        </authorList>
    </citation>
    <scope>NUCLEOTIDE SEQUENCE</scope>
</reference>
<dbReference type="SMART" id="SM00304">
    <property type="entry name" value="HAMP"/>
    <property type="match status" value="1"/>
</dbReference>
<proteinExistence type="predicted"/>
<dbReference type="SUPFAM" id="SSF55874">
    <property type="entry name" value="ATPase domain of HSP90 chaperone/DNA topoisomerase II/histidine kinase"/>
    <property type="match status" value="1"/>
</dbReference>
<dbReference type="PROSITE" id="PS50109">
    <property type="entry name" value="HIS_KIN"/>
    <property type="match status" value="1"/>
</dbReference>
<evidence type="ECO:0000259" key="13">
    <source>
        <dbReference type="PROSITE" id="PS50109"/>
    </source>
</evidence>
<dbReference type="CDD" id="cd00082">
    <property type="entry name" value="HisKA"/>
    <property type="match status" value="1"/>
</dbReference>
<evidence type="ECO:0000256" key="10">
    <source>
        <dbReference type="ARBA" id="ARBA00023136"/>
    </source>
</evidence>
<dbReference type="InterPro" id="IPR005467">
    <property type="entry name" value="His_kinase_dom"/>
</dbReference>
<evidence type="ECO:0000256" key="12">
    <source>
        <dbReference type="SAM" id="Phobius"/>
    </source>
</evidence>
<sequence length="462" mass="51530">MNLRRVLHTTAIRLALRYALYYALLTTLGLGVLYWATSRHVDAQMAAGLGQELTRLAKIDRRYGRDRLLAVIEAEQQTTRGDNQHYYLLQSSDGQRQAGNLTGWPPGFVADKQVRNVWIEDDLIDKQMPDKDGFWPMIATTLDDGSRLLVAQTVREAEDLQEFILGIMAIILTVSVGLALTMGWLLGRTLLQRIDAINSTAQQVTAGELSQRVALSGQGDEFDELAGHLNTMLARIEKLLTGLRQVTDNVAHDLRRPLTRVRNRIEVTLMEKRDSKEYRAALEETLEDTNELMQTFNALLEIAQAEADSFRGEWDRVDLSVLLEELGGLYRDEAEARHKRFVLQVEPNLEITGNRHLLAQAIGNLLDNAFKYTPEDSTISLQATAQAGHLALTVCDNGPGIATDQREKVLERFVRLAPDRSTAGNGLGLSLVKAVADLHGAELQLEDNQPGLCVTLLFNLEI</sequence>
<keyword evidence="10 12" id="KW-0472">Membrane</keyword>
<dbReference type="GO" id="GO:0000155">
    <property type="term" value="F:phosphorelay sensor kinase activity"/>
    <property type="evidence" value="ECO:0007669"/>
    <property type="project" value="InterPro"/>
</dbReference>
<feature type="domain" description="Histidine kinase" evidence="13">
    <location>
        <begin position="249"/>
        <end position="462"/>
    </location>
</feature>
<organism evidence="15">
    <name type="scientific">hydrothermal vent metagenome</name>
    <dbReference type="NCBI Taxonomy" id="652676"/>
    <lineage>
        <taxon>unclassified sequences</taxon>
        <taxon>metagenomes</taxon>
        <taxon>ecological metagenomes</taxon>
    </lineage>
</organism>
<evidence type="ECO:0000256" key="7">
    <source>
        <dbReference type="ARBA" id="ARBA00022777"/>
    </source>
</evidence>
<dbReference type="EMBL" id="UOFT01000068">
    <property type="protein sequence ID" value="VAW98579.1"/>
    <property type="molecule type" value="Genomic_DNA"/>
</dbReference>
<comment type="subcellular location">
    <subcellularLocation>
        <location evidence="2">Membrane</location>
    </subcellularLocation>
</comment>
<dbReference type="InterPro" id="IPR050428">
    <property type="entry name" value="TCS_sensor_his_kinase"/>
</dbReference>
<dbReference type="PANTHER" id="PTHR45436">
    <property type="entry name" value="SENSOR HISTIDINE KINASE YKOH"/>
    <property type="match status" value="1"/>
</dbReference>
<keyword evidence="5" id="KW-0808">Transferase</keyword>
<dbReference type="SUPFAM" id="SSF47384">
    <property type="entry name" value="Homodimeric domain of signal transducing histidine kinase"/>
    <property type="match status" value="1"/>
</dbReference>
<keyword evidence="7" id="KW-0418">Kinase</keyword>
<dbReference type="PRINTS" id="PR00344">
    <property type="entry name" value="BCTRLSENSOR"/>
</dbReference>
<dbReference type="InterPro" id="IPR003661">
    <property type="entry name" value="HisK_dim/P_dom"/>
</dbReference>
<dbReference type="GO" id="GO:0005886">
    <property type="term" value="C:plasma membrane"/>
    <property type="evidence" value="ECO:0007669"/>
    <property type="project" value="TreeGrafter"/>
</dbReference>
<dbReference type="InterPro" id="IPR003594">
    <property type="entry name" value="HATPase_dom"/>
</dbReference>
<evidence type="ECO:0000256" key="1">
    <source>
        <dbReference type="ARBA" id="ARBA00000085"/>
    </source>
</evidence>
<name>A0A3B1AJM7_9ZZZZ</name>
<comment type="catalytic activity">
    <reaction evidence="1">
        <text>ATP + protein L-histidine = ADP + protein N-phospho-L-histidine.</text>
        <dbReference type="EC" id="2.7.13.3"/>
    </reaction>
</comment>
<dbReference type="SUPFAM" id="SSF158472">
    <property type="entry name" value="HAMP domain-like"/>
    <property type="match status" value="1"/>
</dbReference>
<evidence type="ECO:0000256" key="4">
    <source>
        <dbReference type="ARBA" id="ARBA00022553"/>
    </source>
</evidence>
<keyword evidence="4" id="KW-0597">Phosphoprotein</keyword>
<evidence type="ECO:0000256" key="5">
    <source>
        <dbReference type="ARBA" id="ARBA00022679"/>
    </source>
</evidence>
<dbReference type="CDD" id="cd00075">
    <property type="entry name" value="HATPase"/>
    <property type="match status" value="1"/>
</dbReference>
<feature type="transmembrane region" description="Helical" evidence="12">
    <location>
        <begin position="20"/>
        <end position="37"/>
    </location>
</feature>
<evidence type="ECO:0000259" key="14">
    <source>
        <dbReference type="PROSITE" id="PS50885"/>
    </source>
</evidence>
<dbReference type="Pfam" id="PF00672">
    <property type="entry name" value="HAMP"/>
    <property type="match status" value="1"/>
</dbReference>
<dbReference type="InterPro" id="IPR003660">
    <property type="entry name" value="HAMP_dom"/>
</dbReference>
<evidence type="ECO:0000256" key="11">
    <source>
        <dbReference type="SAM" id="Coils"/>
    </source>
</evidence>
<evidence type="ECO:0000313" key="15">
    <source>
        <dbReference type="EMBL" id="VAW98579.1"/>
    </source>
</evidence>
<gene>
    <name evidence="15" type="ORF">MNBD_GAMMA23-1676</name>
</gene>
<evidence type="ECO:0000256" key="6">
    <source>
        <dbReference type="ARBA" id="ARBA00022692"/>
    </source>
</evidence>
<feature type="domain" description="HAMP" evidence="14">
    <location>
        <begin position="188"/>
        <end position="241"/>
    </location>
</feature>
<dbReference type="InterPro" id="IPR036097">
    <property type="entry name" value="HisK_dim/P_sf"/>
</dbReference>
<dbReference type="InterPro" id="IPR036890">
    <property type="entry name" value="HATPase_C_sf"/>
</dbReference>
<dbReference type="Pfam" id="PF02518">
    <property type="entry name" value="HATPase_c"/>
    <property type="match status" value="1"/>
</dbReference>
<keyword evidence="11" id="KW-0175">Coiled coil</keyword>
<dbReference type="CDD" id="cd06225">
    <property type="entry name" value="HAMP"/>
    <property type="match status" value="1"/>
</dbReference>
<feature type="transmembrane region" description="Helical" evidence="12">
    <location>
        <begin position="163"/>
        <end position="186"/>
    </location>
</feature>
<keyword evidence="9" id="KW-0902">Two-component regulatory system</keyword>
<protein>
    <recommendedName>
        <fullName evidence="3">histidine kinase</fullName>
        <ecNumber evidence="3">2.7.13.3</ecNumber>
    </recommendedName>
</protein>
<dbReference type="PROSITE" id="PS50885">
    <property type="entry name" value="HAMP"/>
    <property type="match status" value="1"/>
</dbReference>